<sequence length="138" mass="15604">MLLILLIAYSAALVYWMFIGFGRSVHTDGPFRYNLEPLRTIKLYFDLDNGVSFPRRLINLLGNVIVFVPFGVLLPLLRKSLRSVLALLFVSALGILLLETMQMLLRVGSFDIDDLLLNLAGVLCGYILLWSVFLKGKR</sequence>
<dbReference type="PATRIC" id="fig|1073571.4.peg.3205"/>
<evidence type="ECO:0000313" key="3">
    <source>
        <dbReference type="EMBL" id="CQR55411.1"/>
    </source>
</evidence>
<evidence type="ECO:0000259" key="2">
    <source>
        <dbReference type="Pfam" id="PF04892"/>
    </source>
</evidence>
<gene>
    <name evidence="3" type="ORF">PRIO_3008</name>
</gene>
<dbReference type="InterPro" id="IPR053150">
    <property type="entry name" value="Teicoplanin_resist-assoc"/>
</dbReference>
<reference evidence="4" key="1">
    <citation type="submission" date="2015-03" db="EMBL/GenBank/DDBJ databases">
        <authorList>
            <person name="Wibberg D."/>
        </authorList>
    </citation>
    <scope>NUCLEOTIDE SEQUENCE [LARGE SCALE GENOMIC DNA]</scope>
</reference>
<accession>A0A0E4CWM0</accession>
<dbReference type="PANTHER" id="PTHR36834">
    <property type="entry name" value="MEMBRANE PROTEIN-RELATED"/>
    <property type="match status" value="1"/>
</dbReference>
<protein>
    <submittedName>
        <fullName evidence="3">Putative membrane protein</fullName>
    </submittedName>
</protein>
<keyword evidence="1" id="KW-0472">Membrane</keyword>
<name>A0A0E4CWM0_9BACL</name>
<dbReference type="InterPro" id="IPR006976">
    <property type="entry name" value="VanZ-like"/>
</dbReference>
<proteinExistence type="predicted"/>
<organism evidence="3 4">
    <name type="scientific">Paenibacillus riograndensis SBR5</name>
    <dbReference type="NCBI Taxonomy" id="1073571"/>
    <lineage>
        <taxon>Bacteria</taxon>
        <taxon>Bacillati</taxon>
        <taxon>Bacillota</taxon>
        <taxon>Bacilli</taxon>
        <taxon>Bacillales</taxon>
        <taxon>Paenibacillaceae</taxon>
        <taxon>Paenibacillus</taxon>
        <taxon>Paenibacillus sonchi group</taxon>
    </lineage>
</organism>
<dbReference type="EMBL" id="LN831776">
    <property type="protein sequence ID" value="CQR55411.1"/>
    <property type="molecule type" value="Genomic_DNA"/>
</dbReference>
<dbReference type="Proteomes" id="UP000033163">
    <property type="component" value="Chromosome I"/>
</dbReference>
<dbReference type="KEGG" id="pri:PRIO_3008"/>
<feature type="domain" description="VanZ-like" evidence="2">
    <location>
        <begin position="7"/>
        <end position="130"/>
    </location>
</feature>
<dbReference type="AlphaFoldDB" id="A0A0E4CWM0"/>
<keyword evidence="1" id="KW-1133">Transmembrane helix</keyword>
<dbReference type="PANTHER" id="PTHR36834:SF1">
    <property type="entry name" value="INTEGRAL MEMBRANE PROTEIN"/>
    <property type="match status" value="1"/>
</dbReference>
<feature type="transmembrane region" description="Helical" evidence="1">
    <location>
        <begin position="115"/>
        <end position="134"/>
    </location>
</feature>
<dbReference type="HOGENOM" id="CLU_077618_5_3_9"/>
<feature type="transmembrane region" description="Helical" evidence="1">
    <location>
        <begin position="57"/>
        <end position="77"/>
    </location>
</feature>
<evidence type="ECO:0000313" key="4">
    <source>
        <dbReference type="Proteomes" id="UP000033163"/>
    </source>
</evidence>
<dbReference type="Pfam" id="PF04892">
    <property type="entry name" value="VanZ"/>
    <property type="match status" value="1"/>
</dbReference>
<keyword evidence="1" id="KW-0812">Transmembrane</keyword>
<feature type="transmembrane region" description="Helical" evidence="1">
    <location>
        <begin position="84"/>
        <end position="103"/>
    </location>
</feature>
<evidence type="ECO:0000256" key="1">
    <source>
        <dbReference type="SAM" id="Phobius"/>
    </source>
</evidence>
<dbReference type="STRING" id="483937.AMQ84_13285"/>